<evidence type="ECO:0000313" key="1">
    <source>
        <dbReference type="EMBL" id="GMH12196.1"/>
    </source>
</evidence>
<evidence type="ECO:0000313" key="2">
    <source>
        <dbReference type="Proteomes" id="UP001279734"/>
    </source>
</evidence>
<dbReference type="EMBL" id="BSYO01000011">
    <property type="protein sequence ID" value="GMH12196.1"/>
    <property type="molecule type" value="Genomic_DNA"/>
</dbReference>
<sequence>MNKDTKRCELEENGQHQFDLRLIDVFVFALVRHIYSSKIRPCLGEQDLTLKILLLHAITQRAPAKSH</sequence>
<accession>A0AAD3XPX6</accession>
<dbReference type="AlphaFoldDB" id="A0AAD3XPX6"/>
<protein>
    <submittedName>
        <fullName evidence="1">Uncharacterized protein</fullName>
    </submittedName>
</protein>
<reference evidence="1" key="1">
    <citation type="submission" date="2023-05" db="EMBL/GenBank/DDBJ databases">
        <title>Nepenthes gracilis genome sequencing.</title>
        <authorList>
            <person name="Fukushima K."/>
        </authorList>
    </citation>
    <scope>NUCLEOTIDE SEQUENCE</scope>
    <source>
        <strain evidence="1">SING2019-196</strain>
    </source>
</reference>
<dbReference type="Proteomes" id="UP001279734">
    <property type="component" value="Unassembled WGS sequence"/>
</dbReference>
<gene>
    <name evidence="1" type="ORF">Nepgr_014037</name>
</gene>
<comment type="caution">
    <text evidence="1">The sequence shown here is derived from an EMBL/GenBank/DDBJ whole genome shotgun (WGS) entry which is preliminary data.</text>
</comment>
<keyword evidence="2" id="KW-1185">Reference proteome</keyword>
<name>A0AAD3XPX6_NEPGR</name>
<proteinExistence type="predicted"/>
<organism evidence="1 2">
    <name type="scientific">Nepenthes gracilis</name>
    <name type="common">Slender pitcher plant</name>
    <dbReference type="NCBI Taxonomy" id="150966"/>
    <lineage>
        <taxon>Eukaryota</taxon>
        <taxon>Viridiplantae</taxon>
        <taxon>Streptophyta</taxon>
        <taxon>Embryophyta</taxon>
        <taxon>Tracheophyta</taxon>
        <taxon>Spermatophyta</taxon>
        <taxon>Magnoliopsida</taxon>
        <taxon>eudicotyledons</taxon>
        <taxon>Gunneridae</taxon>
        <taxon>Pentapetalae</taxon>
        <taxon>Caryophyllales</taxon>
        <taxon>Nepenthaceae</taxon>
        <taxon>Nepenthes</taxon>
    </lineage>
</organism>